<reference evidence="2 3" key="1">
    <citation type="journal article" date="2019" name="Commun. Biol.">
        <title>The bagworm genome reveals a unique fibroin gene that provides high tensile strength.</title>
        <authorList>
            <person name="Kono N."/>
            <person name="Nakamura H."/>
            <person name="Ohtoshi R."/>
            <person name="Tomita M."/>
            <person name="Numata K."/>
            <person name="Arakawa K."/>
        </authorList>
    </citation>
    <scope>NUCLEOTIDE SEQUENCE [LARGE SCALE GENOMIC DNA]</scope>
</reference>
<comment type="caution">
    <text evidence="2">The sequence shown here is derived from an EMBL/GenBank/DDBJ whole genome shotgun (WGS) entry which is preliminary data.</text>
</comment>
<evidence type="ECO:0000256" key="1">
    <source>
        <dbReference type="SAM" id="MobiDB-lite"/>
    </source>
</evidence>
<feature type="region of interest" description="Disordered" evidence="1">
    <location>
        <begin position="102"/>
        <end position="121"/>
    </location>
</feature>
<feature type="compositionally biased region" description="Basic and acidic residues" evidence="1">
    <location>
        <begin position="11"/>
        <end position="23"/>
    </location>
</feature>
<feature type="region of interest" description="Disordered" evidence="1">
    <location>
        <begin position="1"/>
        <end position="54"/>
    </location>
</feature>
<evidence type="ECO:0000313" key="3">
    <source>
        <dbReference type="Proteomes" id="UP000299102"/>
    </source>
</evidence>
<protein>
    <submittedName>
        <fullName evidence="2">Uncharacterized protein</fullName>
    </submittedName>
</protein>
<dbReference type="EMBL" id="BGZK01000794">
    <property type="protein sequence ID" value="GBP60715.1"/>
    <property type="molecule type" value="Genomic_DNA"/>
</dbReference>
<dbReference type="AlphaFoldDB" id="A0A4C1XEV0"/>
<sequence length="150" mass="16970">MQITYSISGSRPERRYGPSFERRRSVRTGGGGLGDAVRAPTRSGARPAARTSVELENGMLPDARYRIDRINLDTRCFSSGKSKLHWSLSIALIQRSSYRRARRTPSGALRRGPPRRPDDKCLRSQLHPELLLYARYAIFRPAASFVSQHE</sequence>
<gene>
    <name evidence="2" type="ORF">EVAR_47453_1</name>
</gene>
<keyword evidence="3" id="KW-1185">Reference proteome</keyword>
<dbReference type="Proteomes" id="UP000299102">
    <property type="component" value="Unassembled WGS sequence"/>
</dbReference>
<proteinExistence type="predicted"/>
<evidence type="ECO:0000313" key="2">
    <source>
        <dbReference type="EMBL" id="GBP60715.1"/>
    </source>
</evidence>
<name>A0A4C1XEV0_EUMVA</name>
<accession>A0A4C1XEV0</accession>
<organism evidence="2 3">
    <name type="scientific">Eumeta variegata</name>
    <name type="common">Bagworm moth</name>
    <name type="synonym">Eumeta japonica</name>
    <dbReference type="NCBI Taxonomy" id="151549"/>
    <lineage>
        <taxon>Eukaryota</taxon>
        <taxon>Metazoa</taxon>
        <taxon>Ecdysozoa</taxon>
        <taxon>Arthropoda</taxon>
        <taxon>Hexapoda</taxon>
        <taxon>Insecta</taxon>
        <taxon>Pterygota</taxon>
        <taxon>Neoptera</taxon>
        <taxon>Endopterygota</taxon>
        <taxon>Lepidoptera</taxon>
        <taxon>Glossata</taxon>
        <taxon>Ditrysia</taxon>
        <taxon>Tineoidea</taxon>
        <taxon>Psychidae</taxon>
        <taxon>Oiketicinae</taxon>
        <taxon>Eumeta</taxon>
    </lineage>
</organism>